<gene>
    <name evidence="2" type="primary">MCYN0200</name>
    <name evidence="2" type="ORF">NCTC10194_00508</name>
</gene>
<evidence type="ECO:0000313" key="2">
    <source>
        <dbReference type="EMBL" id="VEU70602.1"/>
    </source>
</evidence>
<keyword evidence="3" id="KW-1185">Reference proteome</keyword>
<dbReference type="RefSeq" id="WP_027333732.1">
    <property type="nucleotide sequence ID" value="NZ_LR215024.1"/>
</dbReference>
<name>A0A449AVL7_9BACT</name>
<sequence length="143" mass="17261">MKLKKRWKIMLAVFLFATSTGILLYKVIQTRVRKNKENQDPKNKSSQPDEKHKRLSLFPKLDQEFFKTYIKQDEEGTYYIDETIILAIMKDITSRFGTSEGKIEFHYEKIKGTSKENDHFILYLQYKNQKYTERKKYKIFLTN</sequence>
<dbReference type="EMBL" id="LR215024">
    <property type="protein sequence ID" value="VEU70602.1"/>
    <property type="molecule type" value="Genomic_DNA"/>
</dbReference>
<evidence type="ECO:0000313" key="3">
    <source>
        <dbReference type="Proteomes" id="UP000290815"/>
    </source>
</evidence>
<dbReference type="KEGG" id="mgly:NCTC10194_00508"/>
<feature type="compositionally biased region" description="Basic and acidic residues" evidence="1">
    <location>
        <begin position="35"/>
        <end position="52"/>
    </location>
</feature>
<dbReference type="NCBIfam" id="NF045957">
    <property type="entry name" value="MHO_1590_dom"/>
    <property type="match status" value="1"/>
</dbReference>
<dbReference type="AlphaFoldDB" id="A0A449AVL7"/>
<dbReference type="Proteomes" id="UP000290815">
    <property type="component" value="Chromosome"/>
</dbReference>
<accession>A0A449AVL7</accession>
<feature type="region of interest" description="Disordered" evidence="1">
    <location>
        <begin position="35"/>
        <end position="54"/>
    </location>
</feature>
<evidence type="ECO:0000256" key="1">
    <source>
        <dbReference type="SAM" id="MobiDB-lite"/>
    </source>
</evidence>
<protein>
    <submittedName>
        <fullName evidence="2">Uncharacterized protein</fullName>
    </submittedName>
</protein>
<organism evidence="2 3">
    <name type="scientific">Mycoplasmopsis glycophila</name>
    <dbReference type="NCBI Taxonomy" id="171285"/>
    <lineage>
        <taxon>Bacteria</taxon>
        <taxon>Bacillati</taxon>
        <taxon>Mycoplasmatota</taxon>
        <taxon>Mycoplasmoidales</taxon>
        <taxon>Metamycoplasmataceae</taxon>
        <taxon>Mycoplasmopsis</taxon>
    </lineage>
</organism>
<reference evidence="2 3" key="1">
    <citation type="submission" date="2019-01" db="EMBL/GenBank/DDBJ databases">
        <authorList>
            <consortium name="Pathogen Informatics"/>
        </authorList>
    </citation>
    <scope>NUCLEOTIDE SEQUENCE [LARGE SCALE GENOMIC DNA]</scope>
    <source>
        <strain evidence="2 3">NCTC10194</strain>
    </source>
</reference>
<proteinExistence type="predicted"/>